<evidence type="ECO:0000313" key="2">
    <source>
        <dbReference type="Proteomes" id="UP000032452"/>
    </source>
</evidence>
<dbReference type="OrthoDB" id="9984090at2"/>
<organism evidence="1 2">
    <name type="scientific">Aliterella atlantica CENA595</name>
    <dbReference type="NCBI Taxonomy" id="1618023"/>
    <lineage>
        <taxon>Bacteria</taxon>
        <taxon>Bacillati</taxon>
        <taxon>Cyanobacteriota</taxon>
        <taxon>Cyanophyceae</taxon>
        <taxon>Chroococcidiopsidales</taxon>
        <taxon>Aliterellaceae</taxon>
        <taxon>Aliterella</taxon>
    </lineage>
</organism>
<reference evidence="1 2" key="1">
    <citation type="submission" date="2015-02" db="EMBL/GenBank/DDBJ databases">
        <title>Draft genome of a novel marine cyanobacterium (Chroococcales) isolated from South Atlantic Ocean.</title>
        <authorList>
            <person name="Rigonato J."/>
            <person name="Alvarenga D.O."/>
            <person name="Branco L.H."/>
            <person name="Varani A.M."/>
            <person name="Brandini F.P."/>
            <person name="Fiore M.F."/>
        </authorList>
    </citation>
    <scope>NUCLEOTIDE SEQUENCE [LARGE SCALE GENOMIC DNA]</scope>
    <source>
        <strain evidence="1 2">CENA595</strain>
    </source>
</reference>
<dbReference type="Proteomes" id="UP000032452">
    <property type="component" value="Unassembled WGS sequence"/>
</dbReference>
<sequence length="205" mass="22796">MNNQTLAIYDNDLIWAIADTICSYLPNCDRESFAKQFQRTKATGRGVKATLIWAEIASWFLTDPTYGVVHYYPEASKEIEKVSSLFEKFQNGEDISESHWELAAEAARNAAGVYSNDRTKIKEVKAPLKIKSAMCACIAAFSMMPSKQQESLRSFGEAVTDQYTALTAAFDAAFEAGGEERSGQAAIACSDKFLYLIWQIVYSTC</sequence>
<evidence type="ECO:0000313" key="1">
    <source>
        <dbReference type="EMBL" id="KJH70056.1"/>
    </source>
</evidence>
<dbReference type="EMBL" id="JYON01000028">
    <property type="protein sequence ID" value="KJH70056.1"/>
    <property type="molecule type" value="Genomic_DNA"/>
</dbReference>
<accession>A0A0D8ZS64</accession>
<proteinExistence type="predicted"/>
<dbReference type="STRING" id="1618023.UH38_20085"/>
<keyword evidence="2" id="KW-1185">Reference proteome</keyword>
<dbReference type="AlphaFoldDB" id="A0A0D8ZS64"/>
<dbReference type="RefSeq" id="WP_045056482.1">
    <property type="nucleotide sequence ID" value="NZ_CAWMDP010000024.1"/>
</dbReference>
<comment type="caution">
    <text evidence="1">The sequence shown here is derived from an EMBL/GenBank/DDBJ whole genome shotgun (WGS) entry which is preliminary data.</text>
</comment>
<protein>
    <submittedName>
        <fullName evidence="1">Uncharacterized protein</fullName>
    </submittedName>
</protein>
<gene>
    <name evidence="1" type="ORF">UH38_20085</name>
</gene>
<name>A0A0D8ZS64_9CYAN</name>